<accession>A0A9P8TXT5</accession>
<keyword evidence="1" id="KW-0812">Transmembrane</keyword>
<protein>
    <submittedName>
        <fullName evidence="2">Uncharacterized protein</fullName>
    </submittedName>
</protein>
<feature type="transmembrane region" description="Helical" evidence="1">
    <location>
        <begin position="15"/>
        <end position="37"/>
    </location>
</feature>
<organism evidence="2 3">
    <name type="scientific">Trichoderma cornu-damae</name>
    <dbReference type="NCBI Taxonomy" id="654480"/>
    <lineage>
        <taxon>Eukaryota</taxon>
        <taxon>Fungi</taxon>
        <taxon>Dikarya</taxon>
        <taxon>Ascomycota</taxon>
        <taxon>Pezizomycotina</taxon>
        <taxon>Sordariomycetes</taxon>
        <taxon>Hypocreomycetidae</taxon>
        <taxon>Hypocreales</taxon>
        <taxon>Hypocreaceae</taxon>
        <taxon>Trichoderma</taxon>
    </lineage>
</organism>
<proteinExistence type="predicted"/>
<name>A0A9P8TXT5_9HYPO</name>
<comment type="caution">
    <text evidence="2">The sequence shown here is derived from an EMBL/GenBank/DDBJ whole genome shotgun (WGS) entry which is preliminary data.</text>
</comment>
<keyword evidence="1" id="KW-0472">Membrane</keyword>
<evidence type="ECO:0000313" key="2">
    <source>
        <dbReference type="EMBL" id="KAH6609079.1"/>
    </source>
</evidence>
<sequence length="87" mass="9671">MEAKWKWNLDDAAEGIHAALGARVVILGLGAGSRFQLKAMATRRRKYLIITERNQVLGLVPDTAKTRLMVDVKFDLVRIGSLTKHGI</sequence>
<reference evidence="2" key="1">
    <citation type="submission" date="2021-08" db="EMBL/GenBank/DDBJ databases">
        <title>Chromosome-Level Trichoderma cornu-damae using Hi-C Data.</title>
        <authorList>
            <person name="Kim C.S."/>
        </authorList>
    </citation>
    <scope>NUCLEOTIDE SEQUENCE</scope>
    <source>
        <strain evidence="2">KA19-0412C</strain>
    </source>
</reference>
<dbReference type="AlphaFoldDB" id="A0A9P8TXT5"/>
<keyword evidence="3" id="KW-1185">Reference proteome</keyword>
<keyword evidence="1" id="KW-1133">Transmembrane helix</keyword>
<evidence type="ECO:0000256" key="1">
    <source>
        <dbReference type="SAM" id="Phobius"/>
    </source>
</evidence>
<dbReference type="Proteomes" id="UP000827724">
    <property type="component" value="Unassembled WGS sequence"/>
</dbReference>
<evidence type="ECO:0000313" key="3">
    <source>
        <dbReference type="Proteomes" id="UP000827724"/>
    </source>
</evidence>
<dbReference type="EMBL" id="JAIWOZ010000002">
    <property type="protein sequence ID" value="KAH6609079.1"/>
    <property type="molecule type" value="Genomic_DNA"/>
</dbReference>
<gene>
    <name evidence="2" type="ORF">Trco_002425</name>
</gene>